<keyword evidence="1" id="KW-0812">Transmembrane</keyword>
<protein>
    <submittedName>
        <fullName evidence="2">Uncharacterized protein</fullName>
    </submittedName>
</protein>
<organism evidence="2">
    <name type="scientific">Pseudomonas solani</name>
    <dbReference type="NCBI Taxonomy" id="2731552"/>
    <lineage>
        <taxon>Bacteria</taxon>
        <taxon>Pseudomonadati</taxon>
        <taxon>Pseudomonadota</taxon>
        <taxon>Gammaproteobacteria</taxon>
        <taxon>Pseudomonadales</taxon>
        <taxon>Pseudomonadaceae</taxon>
        <taxon>Pseudomonas</taxon>
    </lineage>
</organism>
<feature type="transmembrane region" description="Helical" evidence="1">
    <location>
        <begin position="56"/>
        <end position="75"/>
    </location>
</feature>
<proteinExistence type="predicted"/>
<accession>A0AAU7YA13</accession>
<keyword evidence="1" id="KW-0472">Membrane</keyword>
<dbReference type="EMBL" id="CP158373">
    <property type="protein sequence ID" value="XBY66596.1"/>
    <property type="molecule type" value="Genomic_DNA"/>
</dbReference>
<gene>
    <name evidence="2" type="ORF">ABS648_12790</name>
</gene>
<evidence type="ECO:0000256" key="1">
    <source>
        <dbReference type="SAM" id="Phobius"/>
    </source>
</evidence>
<sequence>MDEIFGGVLRVLGWFLQSIIIDILCWLLYWIGLPFMRLLSLGRYPRRGPNDNTESILTGCLGLVIVVLVILWATGQL</sequence>
<keyword evidence="1" id="KW-1133">Transmembrane helix</keyword>
<evidence type="ECO:0000313" key="2">
    <source>
        <dbReference type="EMBL" id="XBY66596.1"/>
    </source>
</evidence>
<feature type="transmembrane region" description="Helical" evidence="1">
    <location>
        <begin position="12"/>
        <end position="35"/>
    </location>
</feature>
<dbReference type="RefSeq" id="WP_043245975.1">
    <property type="nucleotide sequence ID" value="NZ_CP158373.1"/>
</dbReference>
<dbReference type="AlphaFoldDB" id="A0AAU7YA13"/>
<name>A0AAU7YA13_9PSED</name>
<reference evidence="2" key="1">
    <citation type="submission" date="2023-08" db="EMBL/GenBank/DDBJ databases">
        <title>Increased levels of nutrients transform a symbiont into a lethal pathobiont.</title>
        <authorList>
            <person name="Lachnit T."/>
            <person name="Ulrich L."/>
            <person name="Willmer F.M."/>
            <person name="Hasenbein T."/>
            <person name="Steiner L.X."/>
            <person name="Wolters M."/>
            <person name="Herbst E.M."/>
            <person name="Deines P."/>
        </authorList>
    </citation>
    <scope>NUCLEOTIDE SEQUENCE</scope>
    <source>
        <strain evidence="2">T3</strain>
    </source>
</reference>